<keyword evidence="10" id="KW-1185">Reference proteome</keyword>
<evidence type="ECO:0000313" key="9">
    <source>
        <dbReference type="EMBL" id="RID85344.1"/>
    </source>
</evidence>
<name>A0A398B777_9BACI</name>
<evidence type="ECO:0000256" key="8">
    <source>
        <dbReference type="SAM" id="Phobius"/>
    </source>
</evidence>
<dbReference type="PANTHER" id="PTHR34975">
    <property type="entry name" value="SPORE GERMINATION PROTEIN A2"/>
    <property type="match status" value="1"/>
</dbReference>
<feature type="transmembrane region" description="Helical" evidence="8">
    <location>
        <begin position="185"/>
        <end position="206"/>
    </location>
</feature>
<comment type="subcellular location">
    <subcellularLocation>
        <location evidence="1">Membrane</location>
        <topology evidence="1">Multi-pass membrane protein</topology>
    </subcellularLocation>
</comment>
<feature type="transmembrane region" description="Helical" evidence="8">
    <location>
        <begin position="12"/>
        <end position="30"/>
    </location>
</feature>
<dbReference type="GO" id="GO:0009847">
    <property type="term" value="P:spore germination"/>
    <property type="evidence" value="ECO:0007669"/>
    <property type="project" value="InterPro"/>
</dbReference>
<gene>
    <name evidence="9" type="ORF">D1953_11020</name>
</gene>
<proteinExistence type="inferred from homology"/>
<feature type="transmembrane region" description="Helical" evidence="8">
    <location>
        <begin position="77"/>
        <end position="94"/>
    </location>
</feature>
<evidence type="ECO:0000256" key="2">
    <source>
        <dbReference type="ARBA" id="ARBA00007998"/>
    </source>
</evidence>
<feature type="transmembrane region" description="Helical" evidence="8">
    <location>
        <begin position="36"/>
        <end position="57"/>
    </location>
</feature>
<evidence type="ECO:0000256" key="1">
    <source>
        <dbReference type="ARBA" id="ARBA00004141"/>
    </source>
</evidence>
<dbReference type="AlphaFoldDB" id="A0A398B777"/>
<feature type="transmembrane region" description="Helical" evidence="8">
    <location>
        <begin position="218"/>
        <end position="241"/>
    </location>
</feature>
<keyword evidence="5 8" id="KW-0812">Transmembrane</keyword>
<comment type="similarity">
    <text evidence="2">Belongs to the amino acid-polyamine-organocation (APC) superfamily. Spore germination protein (SGP) (TC 2.A.3.9) family.</text>
</comment>
<accession>A0A398B777</accession>
<dbReference type="Pfam" id="PF03845">
    <property type="entry name" value="Spore_permease"/>
    <property type="match status" value="1"/>
</dbReference>
<sequence length="364" mass="40952">MEKAKISAYQLFVLILLFEHGTTLLLPLAVEAKQDAWLSVLLGMVGGFVLFWIYYGLYQYYPDNLPTEYVQKIIGKVLGRLLGFFFLLYFMYIASRDLRDFGEMLVTVAYPDTPLFIVSALLMLVMVYTVRKGIEVLARTGELFFIIVYLLAITGFILIVASGLLNLTNLKPVLEEGILSIMKITFTQTLYFPFGEVVAFAMILPYVNQSKKAKVAGLFAIGLSGINIAIITVLNISVLGVDLVSRSPFPFLSTIQTIRLAEFLERLDVYFMLTSIICGFFKISVYCYVAVIGIADLFNIKEPSRLVYPIGIVILFLSITIASNVSEHIKEGLQIIPFFVHLPLQVVIPLLLLIIAFFKNRKSR</sequence>
<evidence type="ECO:0000256" key="4">
    <source>
        <dbReference type="ARBA" id="ARBA00022544"/>
    </source>
</evidence>
<protein>
    <submittedName>
        <fullName evidence="9">Spore gernimation protein KB</fullName>
    </submittedName>
</protein>
<evidence type="ECO:0000256" key="6">
    <source>
        <dbReference type="ARBA" id="ARBA00022989"/>
    </source>
</evidence>
<dbReference type="Proteomes" id="UP000266016">
    <property type="component" value="Unassembled WGS sequence"/>
</dbReference>
<comment type="caution">
    <text evidence="9">The sequence shown here is derived from an EMBL/GenBank/DDBJ whole genome shotgun (WGS) entry which is preliminary data.</text>
</comment>
<evidence type="ECO:0000256" key="5">
    <source>
        <dbReference type="ARBA" id="ARBA00022692"/>
    </source>
</evidence>
<evidence type="ECO:0000256" key="7">
    <source>
        <dbReference type="ARBA" id="ARBA00023136"/>
    </source>
</evidence>
<keyword evidence="3" id="KW-0813">Transport</keyword>
<dbReference type="RefSeq" id="WP_119117240.1">
    <property type="nucleotide sequence ID" value="NZ_QWVS01000018.1"/>
</dbReference>
<dbReference type="InterPro" id="IPR004761">
    <property type="entry name" value="Spore_GerAB"/>
</dbReference>
<feature type="transmembrane region" description="Helical" evidence="8">
    <location>
        <begin position="306"/>
        <end position="323"/>
    </location>
</feature>
<dbReference type="GO" id="GO:0016020">
    <property type="term" value="C:membrane"/>
    <property type="evidence" value="ECO:0007669"/>
    <property type="project" value="UniProtKB-SubCell"/>
</dbReference>
<feature type="transmembrane region" description="Helical" evidence="8">
    <location>
        <begin position="335"/>
        <end position="358"/>
    </location>
</feature>
<keyword evidence="6 8" id="KW-1133">Transmembrane helix</keyword>
<reference evidence="9 10" key="1">
    <citation type="submission" date="2018-08" db="EMBL/GenBank/DDBJ databases">
        <title>Bacillus jemisoniae sp. nov., Bacillus chryseoplanitiae sp. nov., Bacillus resnikiae sp. nov., and Bacillus frankliniae sp. nov., isolated from Viking spacecraft and associated surfaces.</title>
        <authorList>
            <person name="Seuylemezian A."/>
            <person name="Vaishampayan P."/>
        </authorList>
    </citation>
    <scope>NUCLEOTIDE SEQUENCE [LARGE SCALE GENOMIC DNA]</scope>
    <source>
        <strain evidence="9 10">MA001</strain>
    </source>
</reference>
<evidence type="ECO:0000256" key="3">
    <source>
        <dbReference type="ARBA" id="ARBA00022448"/>
    </source>
</evidence>
<dbReference type="NCBIfam" id="TIGR00912">
    <property type="entry name" value="2A0309"/>
    <property type="match status" value="1"/>
</dbReference>
<feature type="transmembrane region" description="Helical" evidence="8">
    <location>
        <begin position="114"/>
        <end position="131"/>
    </location>
</feature>
<feature type="transmembrane region" description="Helical" evidence="8">
    <location>
        <begin position="143"/>
        <end position="165"/>
    </location>
</feature>
<keyword evidence="7 8" id="KW-0472">Membrane</keyword>
<feature type="transmembrane region" description="Helical" evidence="8">
    <location>
        <begin position="269"/>
        <end position="294"/>
    </location>
</feature>
<organism evidence="9 10">
    <name type="scientific">Peribacillus asahii</name>
    <dbReference type="NCBI Taxonomy" id="228899"/>
    <lineage>
        <taxon>Bacteria</taxon>
        <taxon>Bacillati</taxon>
        <taxon>Bacillota</taxon>
        <taxon>Bacilli</taxon>
        <taxon>Bacillales</taxon>
        <taxon>Bacillaceae</taxon>
        <taxon>Peribacillus</taxon>
    </lineage>
</organism>
<evidence type="ECO:0000313" key="10">
    <source>
        <dbReference type="Proteomes" id="UP000266016"/>
    </source>
</evidence>
<dbReference type="EMBL" id="QWVS01000018">
    <property type="protein sequence ID" value="RID85344.1"/>
    <property type="molecule type" value="Genomic_DNA"/>
</dbReference>
<dbReference type="PANTHER" id="PTHR34975:SF2">
    <property type="entry name" value="SPORE GERMINATION PROTEIN A2"/>
    <property type="match status" value="1"/>
</dbReference>
<keyword evidence="4" id="KW-0309">Germination</keyword>